<evidence type="ECO:0000259" key="4">
    <source>
        <dbReference type="Pfam" id="PF00881"/>
    </source>
</evidence>
<dbReference type="SUPFAM" id="SSF55469">
    <property type="entry name" value="FMN-dependent nitroreductase-like"/>
    <property type="match status" value="1"/>
</dbReference>
<name>A0A3G2T1G9_9GAMM</name>
<dbReference type="AlphaFoldDB" id="A0A3G2T1G9"/>
<dbReference type="Proteomes" id="UP000279962">
    <property type="component" value="Chromosome"/>
</dbReference>
<dbReference type="InterPro" id="IPR033877">
    <property type="entry name" value="Frm2/Hbn1"/>
</dbReference>
<organism evidence="5 6">
    <name type="scientific">Acinetobacter wuhouensis</name>
    <dbReference type="NCBI Taxonomy" id="1879050"/>
    <lineage>
        <taxon>Bacteria</taxon>
        <taxon>Pseudomonadati</taxon>
        <taxon>Pseudomonadota</taxon>
        <taxon>Gammaproteobacteria</taxon>
        <taxon>Moraxellales</taxon>
        <taxon>Moraxellaceae</taxon>
        <taxon>Acinetobacter</taxon>
    </lineage>
</organism>
<dbReference type="PANTHER" id="PTHR43035">
    <property type="entry name" value="FATTY ACID REPRESSION MUTANT PROTEIN 2-RELATED"/>
    <property type="match status" value="1"/>
</dbReference>
<dbReference type="Pfam" id="PF00881">
    <property type="entry name" value="Nitroreductase"/>
    <property type="match status" value="1"/>
</dbReference>
<dbReference type="EMBL" id="CP033133">
    <property type="protein sequence ID" value="AYO54083.1"/>
    <property type="molecule type" value="Genomic_DNA"/>
</dbReference>
<dbReference type="InterPro" id="IPR029479">
    <property type="entry name" value="Nitroreductase"/>
</dbReference>
<evidence type="ECO:0000313" key="6">
    <source>
        <dbReference type="Proteomes" id="UP000279962"/>
    </source>
</evidence>
<accession>A0A3G2T1G9</accession>
<evidence type="ECO:0000256" key="2">
    <source>
        <dbReference type="ARBA" id="ARBA00022490"/>
    </source>
</evidence>
<dbReference type="GO" id="GO:0034599">
    <property type="term" value="P:cellular response to oxidative stress"/>
    <property type="evidence" value="ECO:0007669"/>
    <property type="project" value="InterPro"/>
</dbReference>
<evidence type="ECO:0000256" key="1">
    <source>
        <dbReference type="ARBA" id="ARBA00004496"/>
    </source>
</evidence>
<dbReference type="InterPro" id="IPR000415">
    <property type="entry name" value="Nitroreductase-like"/>
</dbReference>
<dbReference type="FunFam" id="3.40.109.10:FF:000001">
    <property type="entry name" value="Nitroreductase family"/>
    <property type="match status" value="1"/>
</dbReference>
<keyword evidence="3" id="KW-0560">Oxidoreductase</keyword>
<dbReference type="GO" id="GO:0016491">
    <property type="term" value="F:oxidoreductase activity"/>
    <property type="evidence" value="ECO:0007669"/>
    <property type="project" value="UniProtKB-KW"/>
</dbReference>
<feature type="domain" description="Nitroreductase" evidence="4">
    <location>
        <begin position="38"/>
        <end position="205"/>
    </location>
</feature>
<comment type="subcellular location">
    <subcellularLocation>
        <location evidence="1">Cytoplasm</location>
    </subcellularLocation>
</comment>
<reference evidence="5 6" key="1">
    <citation type="submission" date="2018-10" db="EMBL/GenBank/DDBJ databases">
        <title>The complete genome of Acinetobacter wuhouensis strain WCHAW010062.</title>
        <authorList>
            <person name="Hu Y."/>
            <person name="Long H."/>
            <person name="Feng Y."/>
            <person name="Zong Z."/>
        </authorList>
    </citation>
    <scope>NUCLEOTIDE SEQUENCE [LARGE SCALE GENOMIC DNA]</scope>
    <source>
        <strain evidence="5 6">WCHAW010062</strain>
    </source>
</reference>
<dbReference type="GO" id="GO:0005737">
    <property type="term" value="C:cytoplasm"/>
    <property type="evidence" value="ECO:0007669"/>
    <property type="project" value="UniProtKB-SubCell"/>
</dbReference>
<sequence length="227" mass="26025">MAFLAKIGQVLNTEISKDLIFKKKELEENTYSFLEDMKKRRSYYELSNRVSLSPEYLTQLIKEAARCCPSALNSQSARIVILLQDSHYKFWQMVKEVQHHAVAEAIWESMDIKVDRCASAFGTVLFFEDQDIIQSLQKRKPLQAEEFQLWSEQTSGMVQYAVWTAIASTGLGASIHHFNPSIDQATTDLLDLPKQWQLKAQLVFGSILETAVNKNELNDEVIFRVLS</sequence>
<dbReference type="PANTHER" id="PTHR43035:SF1">
    <property type="entry name" value="FATTY ACID REPRESSION MUTANT PROTEIN 2-RELATED"/>
    <property type="match status" value="1"/>
</dbReference>
<proteinExistence type="predicted"/>
<evidence type="ECO:0000256" key="3">
    <source>
        <dbReference type="ARBA" id="ARBA00023002"/>
    </source>
</evidence>
<protein>
    <recommendedName>
        <fullName evidence="4">Nitroreductase domain-containing protein</fullName>
    </recommendedName>
</protein>
<keyword evidence="2" id="KW-0963">Cytoplasm</keyword>
<gene>
    <name evidence="5" type="ORF">CDG68_10750</name>
</gene>
<evidence type="ECO:0000313" key="5">
    <source>
        <dbReference type="EMBL" id="AYO54083.1"/>
    </source>
</evidence>
<dbReference type="Gene3D" id="3.40.109.10">
    <property type="entry name" value="NADH Oxidase"/>
    <property type="match status" value="1"/>
</dbReference>
<dbReference type="RefSeq" id="WP_087553073.1">
    <property type="nucleotide sequence ID" value="NZ_CP033133.1"/>
</dbReference>